<dbReference type="Proteomes" id="UP000011645">
    <property type="component" value="Unassembled WGS sequence"/>
</dbReference>
<dbReference type="GeneID" id="9421592"/>
<dbReference type="Proteomes" id="UP000000390">
    <property type="component" value="Plasmid 2"/>
</dbReference>
<sequence>MASSNVDTEANGFVSVEQIDDVWWFTGPDGESFVTLGVNHLELHPWLTPYNQEETLDRYGEDMVTFDSFNPYGDAAKRWVQNIIDLSKDLGFNSFGKHVHVQIPDDYYTDDIYYVKTMSSLATRYAPVAWYKQKFEYGPFPDPFSNEFKRKLAFRVEEMCREHRSEENLLGYYLEDLTWWQLREDEQQEYDEDVFIYPWVHSLVQRDPDAAGKQRWIEILRDRYDSAADAAEVYGLDAQSWDELAKTTDWFDPEDPERAREDCLDLNKDIAEKWYGLHHDYIREHDENHLILGDKQNFVPEWLMPILGKYVDVNVIQKYEPFEAHREMVEKLYEVTGNPVMNGDGSFSTIRPEQTEHGCKGYHFDTEEEVAEAHREYVRDIMAEPYMLGWHVCGIMEQWDEAPRGDITTSETGFLDPFENEYEPLTDAIEEANSQAEQWHRAAASDGGGSDD</sequence>
<dbReference type="eggNOG" id="arCOG08626">
    <property type="taxonomic scope" value="Archaea"/>
</dbReference>
<evidence type="ECO:0000313" key="5">
    <source>
        <dbReference type="Proteomes" id="UP000011645"/>
    </source>
</evidence>
<dbReference type="HOGENOM" id="CLU_013448_1_0_2"/>
<dbReference type="InterPro" id="IPR017853">
    <property type="entry name" value="GH"/>
</dbReference>
<dbReference type="SUPFAM" id="SSF51445">
    <property type="entry name" value="(Trans)glycosidases"/>
    <property type="match status" value="1"/>
</dbReference>
<dbReference type="PATRIC" id="fig|795797.18.peg.3681"/>
<dbReference type="EMBL" id="CP002064">
    <property type="protein sequence ID" value="ADJ17145.1"/>
    <property type="molecule type" value="Genomic_DNA"/>
</dbReference>
<evidence type="ECO:0000313" key="4">
    <source>
        <dbReference type="Proteomes" id="UP000000390"/>
    </source>
</evidence>
<dbReference type="KEGG" id="hje:HacjB3_19038"/>
<dbReference type="OrthoDB" id="350155at2157"/>
<dbReference type="AlphaFoldDB" id="D8JCN8"/>
<reference evidence="2 4" key="1">
    <citation type="journal article" date="2010" name="J. Bacteriol.">
        <title>Complete genome sequence of Halalkalicoccus jeotgali B3(T), an extremely halophilic archaeon.</title>
        <authorList>
            <person name="Roh S.W."/>
            <person name="Nam Y.D."/>
            <person name="Nam S.H."/>
            <person name="Choi S.H."/>
            <person name="Park H.S."/>
            <person name="Bae J.W."/>
        </authorList>
    </citation>
    <scope>NUCLEOTIDE SEQUENCE [LARGE SCALE GENOMIC DNA]</scope>
    <source>
        <strain evidence="2">B3</strain>
        <strain evidence="4">DSM 18796 / CECT 7217 / JCM 14584 / KCTC 4019 / B3</strain>
        <plasmid evidence="4">2</plasmid>
    </source>
</reference>
<dbReference type="RefSeq" id="WP_008413639.1">
    <property type="nucleotide sequence ID" value="NC_014299.1"/>
</dbReference>
<dbReference type="EMBL" id="AOHV01000002">
    <property type="protein sequence ID" value="ELY41700.1"/>
    <property type="molecule type" value="Genomic_DNA"/>
</dbReference>
<dbReference type="CAZy" id="GH50">
    <property type="family name" value="Glycoside Hydrolase Family 50"/>
</dbReference>
<gene>
    <name evidence="2" type="ordered locus">HacjB3_19038</name>
    <name evidence="3" type="ORF">C497_00385</name>
</gene>
<dbReference type="Gene3D" id="3.20.20.80">
    <property type="entry name" value="Glycosidases"/>
    <property type="match status" value="1"/>
</dbReference>
<evidence type="ECO:0000256" key="1">
    <source>
        <dbReference type="SAM" id="MobiDB-lite"/>
    </source>
</evidence>
<evidence type="ECO:0000313" key="3">
    <source>
        <dbReference type="EMBL" id="ELY41700.1"/>
    </source>
</evidence>
<evidence type="ECO:0000313" key="2">
    <source>
        <dbReference type="EMBL" id="ADJ17145.1"/>
    </source>
</evidence>
<keyword evidence="5" id="KW-1185">Reference proteome</keyword>
<name>D8JCN8_HALJB</name>
<organism evidence="2 4">
    <name type="scientific">Halalkalicoccus jeotgali (strain DSM 18796 / CECT 7217 / JCM 14584 / KCTC 4019 / B3)</name>
    <dbReference type="NCBI Taxonomy" id="795797"/>
    <lineage>
        <taxon>Archaea</taxon>
        <taxon>Methanobacteriati</taxon>
        <taxon>Methanobacteriota</taxon>
        <taxon>Stenosarchaea group</taxon>
        <taxon>Halobacteria</taxon>
        <taxon>Halobacteriales</taxon>
        <taxon>Halococcaceae</taxon>
        <taxon>Halalkalicoccus</taxon>
    </lineage>
</organism>
<proteinExistence type="predicted"/>
<accession>D8JCN8</accession>
<protein>
    <submittedName>
        <fullName evidence="2">Beta-agarase</fullName>
    </submittedName>
</protein>
<keyword evidence="2" id="KW-0614">Plasmid</keyword>
<feature type="region of interest" description="Disordered" evidence="1">
    <location>
        <begin position="433"/>
        <end position="452"/>
    </location>
</feature>
<geneLocation type="plasmid" evidence="2 4">
    <name>2</name>
</geneLocation>
<reference evidence="3 5" key="2">
    <citation type="journal article" date="2014" name="PLoS Genet.">
        <title>Phylogenetically driven sequencing of extremely halophilic archaea reveals strategies for static and dynamic osmo-response.</title>
        <authorList>
            <person name="Becker E.A."/>
            <person name="Seitzer P.M."/>
            <person name="Tritt A."/>
            <person name="Larsen D."/>
            <person name="Krusor M."/>
            <person name="Yao A.I."/>
            <person name="Wu D."/>
            <person name="Madern D."/>
            <person name="Eisen J.A."/>
            <person name="Darling A.E."/>
            <person name="Facciotti M.T."/>
        </authorList>
    </citation>
    <scope>NUCLEOTIDE SEQUENCE [LARGE SCALE GENOMIC DNA]</scope>
    <source>
        <strain evidence="3">B3</strain>
        <strain evidence="5">DSM 18796 / CECT 7217 / JCM 14584 / KCTC 4019 / B3</strain>
    </source>
</reference>